<dbReference type="Proteomes" id="UP000184139">
    <property type="component" value="Unassembled WGS sequence"/>
</dbReference>
<gene>
    <name evidence="1" type="ORF">SAMN02745124_00188</name>
</gene>
<evidence type="ECO:0000313" key="2">
    <source>
        <dbReference type="Proteomes" id="UP000184139"/>
    </source>
</evidence>
<protein>
    <submittedName>
        <fullName evidence="1">Uncharacterized protein</fullName>
    </submittedName>
</protein>
<sequence>MSGTGKTRERIKAKAWMVLNRIRQVDIQKALDFTHDTQVTETLRGIRNNRAVLQYLLDAGCPADYLHLPEDMKQPTERTAQ</sequence>
<proteinExistence type="predicted"/>
<dbReference type="EMBL" id="FQXS01000001">
    <property type="protein sequence ID" value="SHH34130.1"/>
    <property type="molecule type" value="Genomic_DNA"/>
</dbReference>
<dbReference type="AlphaFoldDB" id="A0A1M5S6Q8"/>
<keyword evidence="2" id="KW-1185">Reference proteome</keyword>
<name>A0A1M5S6Q8_9BACT</name>
<reference evidence="1 2" key="1">
    <citation type="submission" date="2016-11" db="EMBL/GenBank/DDBJ databases">
        <authorList>
            <person name="Jaros S."/>
            <person name="Januszkiewicz K."/>
            <person name="Wedrychowicz H."/>
        </authorList>
    </citation>
    <scope>NUCLEOTIDE SEQUENCE [LARGE SCALE GENOMIC DNA]</scope>
    <source>
        <strain evidence="1 2">DSM 9705</strain>
    </source>
</reference>
<accession>A0A1M5S6Q8</accession>
<dbReference type="STRING" id="1121409.SAMN02745124_00188"/>
<dbReference type="OrthoDB" id="5460146at2"/>
<evidence type="ECO:0000313" key="1">
    <source>
        <dbReference type="EMBL" id="SHH34130.1"/>
    </source>
</evidence>
<dbReference type="RefSeq" id="WP_084540358.1">
    <property type="nucleotide sequence ID" value="NZ_FQXS01000001.1"/>
</dbReference>
<organism evidence="1 2">
    <name type="scientific">Desulfofustis glycolicus DSM 9705</name>
    <dbReference type="NCBI Taxonomy" id="1121409"/>
    <lineage>
        <taxon>Bacteria</taxon>
        <taxon>Pseudomonadati</taxon>
        <taxon>Thermodesulfobacteriota</taxon>
        <taxon>Desulfobulbia</taxon>
        <taxon>Desulfobulbales</taxon>
        <taxon>Desulfocapsaceae</taxon>
        <taxon>Desulfofustis</taxon>
    </lineage>
</organism>